<dbReference type="InterPro" id="IPR003593">
    <property type="entry name" value="AAA+_ATPase"/>
</dbReference>
<dbReference type="PANTHER" id="PTHR46743:SF2">
    <property type="entry name" value="TEICHOIC ACIDS EXPORT ATP-BINDING PROTEIN TAGH"/>
    <property type="match status" value="1"/>
</dbReference>
<dbReference type="PROSITE" id="PS50893">
    <property type="entry name" value="ABC_TRANSPORTER_2"/>
    <property type="match status" value="1"/>
</dbReference>
<accession>A0A7D7LH64</accession>
<evidence type="ECO:0000256" key="2">
    <source>
        <dbReference type="ARBA" id="ARBA00022448"/>
    </source>
</evidence>
<dbReference type="CDD" id="cd10147">
    <property type="entry name" value="Wzt_C-like"/>
    <property type="match status" value="1"/>
</dbReference>
<dbReference type="SUPFAM" id="SSF52540">
    <property type="entry name" value="P-loop containing nucleoside triphosphate hydrolases"/>
    <property type="match status" value="1"/>
</dbReference>
<dbReference type="InterPro" id="IPR017871">
    <property type="entry name" value="ABC_transporter-like_CS"/>
</dbReference>
<protein>
    <submittedName>
        <fullName evidence="6">ABC transporter ATP-binding protein</fullName>
    </submittedName>
</protein>
<keyword evidence="3" id="KW-0547">Nucleotide-binding</keyword>
<evidence type="ECO:0000256" key="1">
    <source>
        <dbReference type="ARBA" id="ARBA00005417"/>
    </source>
</evidence>
<dbReference type="PROSITE" id="PS00211">
    <property type="entry name" value="ABC_TRANSPORTER_1"/>
    <property type="match status" value="1"/>
</dbReference>
<organism evidence="6 7">
    <name type="scientific">Nostoc edaphicum CCNP1411</name>
    <dbReference type="NCBI Taxonomy" id="1472755"/>
    <lineage>
        <taxon>Bacteria</taxon>
        <taxon>Bacillati</taxon>
        <taxon>Cyanobacteriota</taxon>
        <taxon>Cyanophyceae</taxon>
        <taxon>Nostocales</taxon>
        <taxon>Nostocaceae</taxon>
        <taxon>Nostoc</taxon>
    </lineage>
</organism>
<evidence type="ECO:0000259" key="5">
    <source>
        <dbReference type="PROSITE" id="PS50893"/>
    </source>
</evidence>
<dbReference type="InterPro" id="IPR029439">
    <property type="entry name" value="Wzt_C"/>
</dbReference>
<dbReference type="GO" id="GO:0016020">
    <property type="term" value="C:membrane"/>
    <property type="evidence" value="ECO:0007669"/>
    <property type="project" value="InterPro"/>
</dbReference>
<dbReference type="KEGG" id="ned:HUN01_24945"/>
<dbReference type="GO" id="GO:0016887">
    <property type="term" value="F:ATP hydrolysis activity"/>
    <property type="evidence" value="ECO:0007669"/>
    <property type="project" value="InterPro"/>
</dbReference>
<evidence type="ECO:0000313" key="6">
    <source>
        <dbReference type="EMBL" id="QMS90671.1"/>
    </source>
</evidence>
<dbReference type="GO" id="GO:0140359">
    <property type="term" value="F:ABC-type transporter activity"/>
    <property type="evidence" value="ECO:0007669"/>
    <property type="project" value="InterPro"/>
</dbReference>
<dbReference type="Proteomes" id="UP000514713">
    <property type="component" value="Chromosome"/>
</dbReference>
<proteinExistence type="inferred from homology"/>
<dbReference type="PANTHER" id="PTHR46743">
    <property type="entry name" value="TEICHOIC ACIDS EXPORT ATP-BINDING PROTEIN TAGH"/>
    <property type="match status" value="1"/>
</dbReference>
<name>A0A7D7LH64_9NOSO</name>
<dbReference type="InterPro" id="IPR027417">
    <property type="entry name" value="P-loop_NTPase"/>
</dbReference>
<evidence type="ECO:0000256" key="3">
    <source>
        <dbReference type="ARBA" id="ARBA00022741"/>
    </source>
</evidence>
<dbReference type="EMBL" id="CP054698">
    <property type="protein sequence ID" value="QMS90671.1"/>
    <property type="molecule type" value="Genomic_DNA"/>
</dbReference>
<evidence type="ECO:0000256" key="4">
    <source>
        <dbReference type="ARBA" id="ARBA00022840"/>
    </source>
</evidence>
<dbReference type="InterPro" id="IPR003439">
    <property type="entry name" value="ABC_transporter-like_ATP-bd"/>
</dbReference>
<dbReference type="Gene3D" id="3.40.50.300">
    <property type="entry name" value="P-loop containing nucleotide triphosphate hydrolases"/>
    <property type="match status" value="1"/>
</dbReference>
<dbReference type="InterPro" id="IPR050683">
    <property type="entry name" value="Bact_Polysacc_Export_ATP-bd"/>
</dbReference>
<gene>
    <name evidence="6" type="ORF">HUN01_24945</name>
</gene>
<dbReference type="Pfam" id="PF14524">
    <property type="entry name" value="Wzt_C"/>
    <property type="match status" value="1"/>
</dbReference>
<dbReference type="RefSeq" id="WP_181928430.1">
    <property type="nucleotide sequence ID" value="NZ_CP054698.1"/>
</dbReference>
<keyword evidence="4 6" id="KW-0067">ATP-binding</keyword>
<dbReference type="Gene3D" id="2.70.50.60">
    <property type="entry name" value="abc- transporter (atp binding component) like domain"/>
    <property type="match status" value="1"/>
</dbReference>
<dbReference type="GO" id="GO:0005524">
    <property type="term" value="F:ATP binding"/>
    <property type="evidence" value="ECO:0007669"/>
    <property type="project" value="UniProtKB-KW"/>
</dbReference>
<keyword evidence="2" id="KW-0813">Transport</keyword>
<dbReference type="SMART" id="SM00382">
    <property type="entry name" value="AAA"/>
    <property type="match status" value="1"/>
</dbReference>
<dbReference type="InterPro" id="IPR015860">
    <property type="entry name" value="ABC_transpr_TagH-like"/>
</dbReference>
<reference evidence="7" key="1">
    <citation type="submission" date="2020-06" db="EMBL/GenBank/DDBJ databases">
        <title>Nostoc edaphicum CCNP1411 genome.</title>
        <authorList>
            <person name="Fidor A."/>
            <person name="Grabski M."/>
            <person name="Gawor J."/>
            <person name="Gromadka R."/>
            <person name="Wegrzyn G."/>
            <person name="Mazur-Marzec H."/>
        </authorList>
    </citation>
    <scope>NUCLEOTIDE SEQUENCE [LARGE SCALE GENOMIC DNA]</scope>
    <source>
        <strain evidence="7">CCNP1411</strain>
    </source>
</reference>
<evidence type="ECO:0000313" key="7">
    <source>
        <dbReference type="Proteomes" id="UP000514713"/>
    </source>
</evidence>
<dbReference type="Pfam" id="PF00005">
    <property type="entry name" value="ABC_tran"/>
    <property type="match status" value="1"/>
</dbReference>
<dbReference type="CDD" id="cd03220">
    <property type="entry name" value="ABC_KpsT_Wzt"/>
    <property type="match status" value="1"/>
</dbReference>
<keyword evidence="7" id="KW-1185">Reference proteome</keyword>
<comment type="similarity">
    <text evidence="1">Belongs to the ABC transporter superfamily.</text>
</comment>
<dbReference type="AlphaFoldDB" id="A0A7D7LH64"/>
<feature type="domain" description="ABC transporter" evidence="5">
    <location>
        <begin position="46"/>
        <end position="272"/>
    </location>
</feature>
<sequence length="432" mass="47846">MTMQINDSEILSSPSEDDDVIISVNNVSKKFCRNLKQSYLYGLKDIGAELVGKPRYSSKLRKGEFWALDNVSIEVKRGESIGLIGVNGSGKTTLLKIISGLIKPDNGYVKVKGRLAALIALGAGFNPVLSGRENVYINMSIFGLTRKEIDLRFQEVLDFAEIWDAIDAPVRTYSSGMKARLGFASAIYTNPDILLIDEVLAVGDFKFRTKCYRKLSELRKSGVSFVLVSHSAGAITSNCDSAAYLAKGKLVMNGNANLVVQKYEEDLCINQISNAKVLTPGEVLFSSNSVSSTLKIKALSFQNSKGKVLDTLVSGKPAYLNIIFEAYEEIEDASINLIIRDFADKERCNLFIQSADDIGFVNISTGEHSFKLMMPYCCLLTGLYSMKINITANGSYYTILDIIESFKFKVKANQSISQSSFYQPRKWEIDHQ</sequence>